<dbReference type="AlphaFoldDB" id="A0A9X3EPV3"/>
<dbReference type="Pfam" id="PF04940">
    <property type="entry name" value="BLUF"/>
    <property type="match status" value="1"/>
</dbReference>
<evidence type="ECO:0000313" key="2">
    <source>
        <dbReference type="EMBL" id="MCY0966658.1"/>
    </source>
</evidence>
<gene>
    <name evidence="2" type="ORF">OUO13_15830</name>
</gene>
<accession>A0A9X3EPV3</accession>
<evidence type="ECO:0000313" key="3">
    <source>
        <dbReference type="Proteomes" id="UP001150830"/>
    </source>
</evidence>
<feature type="domain" description="BLUF" evidence="1">
    <location>
        <begin position="19"/>
        <end position="113"/>
    </location>
</feature>
<organism evidence="2 3">
    <name type="scientific">Parathalassolituus penaei</name>
    <dbReference type="NCBI Taxonomy" id="2997323"/>
    <lineage>
        <taxon>Bacteria</taxon>
        <taxon>Pseudomonadati</taxon>
        <taxon>Pseudomonadota</taxon>
        <taxon>Gammaproteobacteria</taxon>
        <taxon>Oceanospirillales</taxon>
        <taxon>Oceanospirillaceae</taxon>
        <taxon>Parathalassolituus</taxon>
    </lineage>
</organism>
<dbReference type="SMART" id="SM01034">
    <property type="entry name" value="BLUF"/>
    <property type="match status" value="1"/>
</dbReference>
<sequence length="279" mass="31621">MTCNMDEQAGVKSRRFQSMKRIACLGSVLHQQDQNASENILELYNSLRVCNAAHSVTGLFVAFRNLVLQVLEGDPQNIAISLYKMRQTKLFNELVVVNDMSIDAPAFTTWRAKFYHPDMANHREFLQKLRHDCLPESSVQEGRPKELAEQFWAAALISGTPATPEKQVSHDTFGNHMFHITAWPKQSRVALTPRLIKLCTVLSNGWITYQQLMATGLFKSEDELDGVLKQLLRLDVLLIKDAGLTQEAVTAAQEAGREDHFGSVMRKFLSMKWKERSGQ</sequence>
<dbReference type="SUPFAM" id="SSF54975">
    <property type="entry name" value="Acylphosphatase/BLUF domain-like"/>
    <property type="match status" value="1"/>
</dbReference>
<name>A0A9X3EPV3_9GAMM</name>
<protein>
    <submittedName>
        <fullName evidence="2">BLUF domain-containing protein</fullName>
    </submittedName>
</protein>
<dbReference type="RefSeq" id="WP_283174859.1">
    <property type="nucleotide sequence ID" value="NZ_JAPNOA010000056.1"/>
</dbReference>
<comment type="caution">
    <text evidence="2">The sequence shown here is derived from an EMBL/GenBank/DDBJ whole genome shotgun (WGS) entry which is preliminary data.</text>
</comment>
<proteinExistence type="predicted"/>
<dbReference type="Proteomes" id="UP001150830">
    <property type="component" value="Unassembled WGS sequence"/>
</dbReference>
<evidence type="ECO:0000259" key="1">
    <source>
        <dbReference type="PROSITE" id="PS50925"/>
    </source>
</evidence>
<dbReference type="InterPro" id="IPR007024">
    <property type="entry name" value="BLUF_domain"/>
</dbReference>
<keyword evidence="3" id="KW-1185">Reference proteome</keyword>
<dbReference type="EMBL" id="JAPNOA010000056">
    <property type="protein sequence ID" value="MCY0966658.1"/>
    <property type="molecule type" value="Genomic_DNA"/>
</dbReference>
<dbReference type="GO" id="GO:0071949">
    <property type="term" value="F:FAD binding"/>
    <property type="evidence" value="ECO:0007669"/>
    <property type="project" value="InterPro"/>
</dbReference>
<dbReference type="Gene3D" id="3.30.70.100">
    <property type="match status" value="1"/>
</dbReference>
<reference evidence="2" key="1">
    <citation type="submission" date="2022-11" db="EMBL/GenBank/DDBJ databases">
        <title>Parathalassolutuus dongxingensis gen. nov., sp. nov., a novel member of family Oceanospirillaceae isolated from a coastal shrimp pond in Guangxi, China.</title>
        <authorList>
            <person name="Chen H."/>
        </authorList>
    </citation>
    <scope>NUCLEOTIDE SEQUENCE</scope>
    <source>
        <strain evidence="2">G-43</strain>
    </source>
</reference>
<dbReference type="GO" id="GO:0009882">
    <property type="term" value="F:blue light photoreceptor activity"/>
    <property type="evidence" value="ECO:0007669"/>
    <property type="project" value="InterPro"/>
</dbReference>
<dbReference type="PROSITE" id="PS50925">
    <property type="entry name" value="BLUF"/>
    <property type="match status" value="1"/>
</dbReference>
<dbReference type="InterPro" id="IPR036046">
    <property type="entry name" value="Acylphosphatase-like_dom_sf"/>
</dbReference>